<accession>A0A7R6WEZ7</accession>
<dbReference type="PANTHER" id="PTHR21011">
    <property type="entry name" value="MITOCHONDRIAL 28S RIBOSOMAL PROTEIN S6"/>
    <property type="match status" value="1"/>
</dbReference>
<dbReference type="PANTHER" id="PTHR21011:SF1">
    <property type="entry name" value="SMALL RIBOSOMAL SUBUNIT PROTEIN BS6M"/>
    <property type="match status" value="1"/>
</dbReference>
<name>A0A7R6WEZ7_9EUKA</name>
<dbReference type="NCBIfam" id="TIGR00166">
    <property type="entry name" value="S6"/>
    <property type="match status" value="1"/>
</dbReference>
<keyword evidence="2 3" id="KW-0689">Ribosomal protein</keyword>
<dbReference type="GO" id="GO:0006412">
    <property type="term" value="P:translation"/>
    <property type="evidence" value="ECO:0007669"/>
    <property type="project" value="UniProtKB-UniRule"/>
</dbReference>
<dbReference type="InterPro" id="IPR014717">
    <property type="entry name" value="Transl_elong_EF1B/ribsomal_bS6"/>
</dbReference>
<protein>
    <recommendedName>
        <fullName evidence="2">Small ribosomal subunit protein bS6c</fullName>
    </recommendedName>
</protein>
<evidence type="ECO:0000313" key="3">
    <source>
        <dbReference type="EMBL" id="BCG67671.1"/>
    </source>
</evidence>
<evidence type="ECO:0000256" key="2">
    <source>
        <dbReference type="HAMAP-Rule" id="MF_00360"/>
    </source>
</evidence>
<comment type="subcellular location">
    <subcellularLocation>
        <location evidence="2">Plastid</location>
        <location evidence="2">Chloroplast</location>
    </subcellularLocation>
</comment>
<keyword evidence="2" id="KW-0687">Ribonucleoprotein</keyword>
<dbReference type="InterPro" id="IPR000529">
    <property type="entry name" value="Ribosomal_bS6"/>
</dbReference>
<geneLocation type="chloroplast" evidence="3"/>
<dbReference type="GO" id="GO:0070181">
    <property type="term" value="F:small ribosomal subunit rRNA binding"/>
    <property type="evidence" value="ECO:0007669"/>
    <property type="project" value="TreeGrafter"/>
</dbReference>
<dbReference type="GO" id="GO:0009507">
    <property type="term" value="C:chloroplast"/>
    <property type="evidence" value="ECO:0007669"/>
    <property type="project" value="UniProtKB-SubCell"/>
</dbReference>
<comment type="similarity">
    <text evidence="1 2">Belongs to the bacterial ribosomal protein bS6 family.</text>
</comment>
<dbReference type="GO" id="GO:1990904">
    <property type="term" value="C:ribonucleoprotein complex"/>
    <property type="evidence" value="ECO:0007669"/>
    <property type="project" value="UniProtKB-KW"/>
</dbReference>
<dbReference type="GO" id="GO:0005840">
    <property type="term" value="C:ribosome"/>
    <property type="evidence" value="ECO:0007669"/>
    <property type="project" value="UniProtKB-KW"/>
</dbReference>
<dbReference type="GO" id="GO:0003735">
    <property type="term" value="F:structural constituent of ribosome"/>
    <property type="evidence" value="ECO:0007669"/>
    <property type="project" value="InterPro"/>
</dbReference>
<keyword evidence="3" id="KW-0934">Plastid</keyword>
<gene>
    <name evidence="2 3" type="primary">rps6</name>
</gene>
<keyword evidence="3" id="KW-0150">Chloroplast</keyword>
<reference evidence="3" key="1">
    <citation type="submission" date="2020-06" db="EMBL/GenBank/DDBJ databases">
        <title>Organellar genomes of a novel haptophyte.</title>
        <authorList>
            <person name="Kamikawa R."/>
            <person name="Miyashita H."/>
        </authorList>
    </citation>
    <scope>NUCLEOTIDE SEQUENCE</scope>
    <source>
        <strain evidence="3">NIES-3900</strain>
    </source>
</reference>
<dbReference type="EMBL" id="LC564893">
    <property type="protein sequence ID" value="BCG67671.1"/>
    <property type="molecule type" value="Genomic_DNA"/>
</dbReference>
<dbReference type="Pfam" id="PF01250">
    <property type="entry name" value="Ribosomal_S6"/>
    <property type="match status" value="1"/>
</dbReference>
<keyword evidence="2" id="KW-0694">RNA-binding</keyword>
<keyword evidence="2" id="KW-0699">rRNA-binding</keyword>
<evidence type="ECO:0000256" key="1">
    <source>
        <dbReference type="ARBA" id="ARBA00009512"/>
    </source>
</evidence>
<dbReference type="InterPro" id="IPR020814">
    <property type="entry name" value="Ribosomal_S6_plastid/chlpt"/>
</dbReference>
<proteinExistence type="inferred from homology"/>
<dbReference type="SUPFAM" id="SSF54995">
    <property type="entry name" value="Ribosomal protein S6"/>
    <property type="match status" value="1"/>
</dbReference>
<dbReference type="HAMAP" id="MF_00360">
    <property type="entry name" value="Ribosomal_bS6"/>
    <property type="match status" value="1"/>
</dbReference>
<sequence>MTTNKLNGYETLYLVKPTILEEDALTVIEKYETLLKKHTDQVITQNKGKRHLTYCIKGYNDSFFIEMNYKGNGNLVNLLEKYLRLDENILRYQTILS</sequence>
<dbReference type="InterPro" id="IPR035980">
    <property type="entry name" value="Ribosomal_bS6_sf"/>
</dbReference>
<comment type="function">
    <text evidence="2">Binds together with bS18 to 16S ribosomal RNA.</text>
</comment>
<dbReference type="AlphaFoldDB" id="A0A7R6WEZ7"/>
<organism evidence="3">
    <name type="scientific">Haptophyceae sp. NIES-3900</name>
    <dbReference type="NCBI Taxonomy" id="2748608"/>
    <lineage>
        <taxon>Eukaryota</taxon>
        <taxon>Haptista</taxon>
        <taxon>Haptophyta</taxon>
    </lineage>
</organism>
<dbReference type="Gene3D" id="3.30.70.60">
    <property type="match status" value="1"/>
</dbReference>